<comment type="caution">
    <text evidence="1">The sequence shown here is derived from an EMBL/GenBank/DDBJ whole genome shotgun (WGS) entry which is preliminary data.</text>
</comment>
<dbReference type="EMBL" id="NOXU01000032">
    <property type="protein sequence ID" value="OYQ31461.1"/>
    <property type="molecule type" value="Genomic_DNA"/>
</dbReference>
<proteinExistence type="predicted"/>
<dbReference type="Proteomes" id="UP000216998">
    <property type="component" value="Unassembled WGS sequence"/>
</dbReference>
<evidence type="ECO:0000313" key="2">
    <source>
        <dbReference type="Proteomes" id="UP000216998"/>
    </source>
</evidence>
<sequence length="566" mass="60829">MAVADTAYVRRMRYWLHPDTDKTKLTAYVPRVLAQLAGADRPDWQRHDLSIQATTLAEDLGIKIISDAVWCETDLTVRRVDAVDADPDAPASEDAWETFRVAMTPVVRAAIADRFLPIHRPADNIAAGCPVSPSVYAAARSAMRALRDAGGELLLCRSGGDPRVAVQQPGAKIPNEVIEGVRTHLGACIEILEVQANWGRAIADGLATDIAPLIINAAMHEADRAASALSMTPSRYSDNPEGIAAFLGLLVDLDLLPTHIDPATGWPMPPDLARWLAAPAEVRAGWEQYADALRTRLLADHVVSLADLRAAGFDATIARDTAGPHISLTIEPIVNYTQEPDGWPGNRHIAEKDAASRKIPQDLWMRIRYSAARIAAELFAEAGDGQQPDYTAAIQVIPPPSMARGSAAGDEDVDAPVRLTMIAPDHFCERTAAKAFMAAARRGDVTRSEAIRLATDVAFQGAGIGERRELAGRLLDAVTDLAVRMTEEQELAVEAGGWKRLPADLDNLHGAAHDLAMASPIYALAGIRDVLPDFPEARDVIDKLMSALHKSGYHLPGSPASPGKAA</sequence>
<gene>
    <name evidence="1" type="ORF">CHU95_20125</name>
</gene>
<organism evidence="1 2">
    <name type="scientific">Niveispirillum lacus</name>
    <dbReference type="NCBI Taxonomy" id="1981099"/>
    <lineage>
        <taxon>Bacteria</taxon>
        <taxon>Pseudomonadati</taxon>
        <taxon>Pseudomonadota</taxon>
        <taxon>Alphaproteobacteria</taxon>
        <taxon>Rhodospirillales</taxon>
        <taxon>Azospirillaceae</taxon>
        <taxon>Niveispirillum</taxon>
    </lineage>
</organism>
<accession>A0A255YQJ8</accession>
<protein>
    <submittedName>
        <fullName evidence="1">Uncharacterized protein</fullName>
    </submittedName>
</protein>
<name>A0A255YQJ8_9PROT</name>
<dbReference type="AlphaFoldDB" id="A0A255YQJ8"/>
<evidence type="ECO:0000313" key="1">
    <source>
        <dbReference type="EMBL" id="OYQ31461.1"/>
    </source>
</evidence>
<keyword evidence="2" id="KW-1185">Reference proteome</keyword>
<reference evidence="1 2" key="1">
    <citation type="submission" date="2017-07" db="EMBL/GenBank/DDBJ databases">
        <title>Niveispirillum cyanobacteriorum sp. nov., isolated from cyanobacterial aggregates in a eutrophic lake.</title>
        <authorList>
            <person name="Cai H."/>
        </authorList>
    </citation>
    <scope>NUCLEOTIDE SEQUENCE [LARGE SCALE GENOMIC DNA]</scope>
    <source>
        <strain evidence="2">TH1-14</strain>
    </source>
</reference>